<dbReference type="AlphaFoldDB" id="A0AAD1RFF2"/>
<protein>
    <submittedName>
        <fullName evidence="1">Uncharacterized protein</fullName>
    </submittedName>
</protein>
<name>A0AAD1RFF2_PELCU</name>
<gene>
    <name evidence="1" type="ORF">PECUL_23A052854</name>
</gene>
<proteinExistence type="predicted"/>
<sequence length="110" mass="13068">MSDTCWRCQKDRGTMMVWWQCSELQQYWQQVADLTTKCSNIQLPYRPATFLLLLLQYTPQKHQRYLTYHIIIAALTIISRKWKQPPPTITQCVTAVDTNKIYETIARNTQ</sequence>
<organism evidence="1 2">
    <name type="scientific">Pelobates cultripes</name>
    <name type="common">Western spadefoot toad</name>
    <dbReference type="NCBI Taxonomy" id="61616"/>
    <lineage>
        <taxon>Eukaryota</taxon>
        <taxon>Metazoa</taxon>
        <taxon>Chordata</taxon>
        <taxon>Craniata</taxon>
        <taxon>Vertebrata</taxon>
        <taxon>Euteleostomi</taxon>
        <taxon>Amphibia</taxon>
        <taxon>Batrachia</taxon>
        <taxon>Anura</taxon>
        <taxon>Pelobatoidea</taxon>
        <taxon>Pelobatidae</taxon>
        <taxon>Pelobates</taxon>
    </lineage>
</organism>
<keyword evidence="2" id="KW-1185">Reference proteome</keyword>
<dbReference type="Proteomes" id="UP001295444">
    <property type="component" value="Chromosome 02"/>
</dbReference>
<dbReference type="EMBL" id="OW240913">
    <property type="protein sequence ID" value="CAH2251355.1"/>
    <property type="molecule type" value="Genomic_DNA"/>
</dbReference>
<accession>A0AAD1RFF2</accession>
<reference evidence="1" key="1">
    <citation type="submission" date="2022-03" db="EMBL/GenBank/DDBJ databases">
        <authorList>
            <person name="Alioto T."/>
            <person name="Alioto T."/>
            <person name="Gomez Garrido J."/>
        </authorList>
    </citation>
    <scope>NUCLEOTIDE SEQUENCE</scope>
</reference>
<evidence type="ECO:0000313" key="1">
    <source>
        <dbReference type="EMBL" id="CAH2251355.1"/>
    </source>
</evidence>
<evidence type="ECO:0000313" key="2">
    <source>
        <dbReference type="Proteomes" id="UP001295444"/>
    </source>
</evidence>